<dbReference type="EMBL" id="CP002628">
    <property type="protein sequence ID" value="AEB07451.1"/>
    <property type="molecule type" value="Genomic_DNA"/>
</dbReference>
<dbReference type="InterPro" id="IPR025736">
    <property type="entry name" value="PucR_C-HTH_dom"/>
</dbReference>
<feature type="domain" description="CdaR GGDEF-like" evidence="4">
    <location>
        <begin position="148"/>
        <end position="258"/>
    </location>
</feature>
<protein>
    <submittedName>
        <fullName evidence="5">Transcriptional regulator, CdaR</fullName>
    </submittedName>
</protein>
<organism evidence="5 6">
    <name type="scientific">Coriobacterium glomerans (strain ATCC 49209 / DSM 20642 / JCM 10262 / PW2)</name>
    <dbReference type="NCBI Taxonomy" id="700015"/>
    <lineage>
        <taxon>Bacteria</taxon>
        <taxon>Bacillati</taxon>
        <taxon>Actinomycetota</taxon>
        <taxon>Coriobacteriia</taxon>
        <taxon>Coriobacteriales</taxon>
        <taxon>Coriobacteriaceae</taxon>
        <taxon>Coriobacterium</taxon>
    </lineage>
</organism>
<dbReference type="PANTHER" id="PTHR33744">
    <property type="entry name" value="CARBOHYDRATE DIACID REGULATOR"/>
    <property type="match status" value="1"/>
</dbReference>
<evidence type="ECO:0000259" key="4">
    <source>
        <dbReference type="Pfam" id="PF17853"/>
    </source>
</evidence>
<dbReference type="Proteomes" id="UP000006851">
    <property type="component" value="Chromosome"/>
</dbReference>
<keyword evidence="6" id="KW-1185">Reference proteome</keyword>
<dbReference type="RefSeq" id="WP_013709193.1">
    <property type="nucleotide sequence ID" value="NC_015389.1"/>
</dbReference>
<dbReference type="STRING" id="700015.Corgl_1350"/>
<dbReference type="InterPro" id="IPR042070">
    <property type="entry name" value="PucR_C-HTH_sf"/>
</dbReference>
<dbReference type="OrthoDB" id="3196285at2"/>
<dbReference type="Pfam" id="PF17853">
    <property type="entry name" value="GGDEF_2"/>
    <property type="match status" value="1"/>
</dbReference>
<dbReference type="PANTHER" id="PTHR33744:SF16">
    <property type="entry name" value="CARBOHYDRATE DIACID REGULATOR"/>
    <property type="match status" value="1"/>
</dbReference>
<dbReference type="Gene3D" id="1.10.10.2840">
    <property type="entry name" value="PucR C-terminal helix-turn-helix domain"/>
    <property type="match status" value="1"/>
</dbReference>
<feature type="domain" description="Putative sugar diacid recognition" evidence="2">
    <location>
        <begin position="3"/>
        <end position="129"/>
    </location>
</feature>
<dbReference type="Pfam" id="PF05651">
    <property type="entry name" value="Diacid_rec"/>
    <property type="match status" value="1"/>
</dbReference>
<feature type="domain" description="PucR C-terminal helix-turn-helix" evidence="3">
    <location>
        <begin position="310"/>
        <end position="365"/>
    </location>
</feature>
<accession>F2N8R8</accession>
<gene>
    <name evidence="5" type="ordered locus">Corgl_1350</name>
</gene>
<evidence type="ECO:0000313" key="6">
    <source>
        <dbReference type="Proteomes" id="UP000006851"/>
    </source>
</evidence>
<evidence type="ECO:0000259" key="2">
    <source>
        <dbReference type="Pfam" id="PF05651"/>
    </source>
</evidence>
<dbReference type="InterPro" id="IPR008599">
    <property type="entry name" value="Diacid_rec"/>
</dbReference>
<dbReference type="eggNOG" id="COG3835">
    <property type="taxonomic scope" value="Bacteria"/>
</dbReference>
<name>F2N8R8_CORGP</name>
<proteinExistence type="inferred from homology"/>
<dbReference type="AlphaFoldDB" id="F2N8R8"/>
<reference evidence="6" key="1">
    <citation type="journal article" date="2013" name="Stand. Genomic Sci.">
        <title>Complete genome sequence of Coriobacterium glomerans type strain (PW2(T)) from the midgut of Pyrrhocoris apterus L. (red soldier bug).</title>
        <authorList>
            <person name="Stackebrandt E."/>
            <person name="Zeytun A."/>
            <person name="Lapidus A."/>
            <person name="Nolan M."/>
            <person name="Lucas S."/>
            <person name="Hammon N."/>
            <person name="Deshpande S."/>
            <person name="Cheng J.F."/>
            <person name="Tapia R."/>
            <person name="Goodwin L.A."/>
            <person name="Pitluck S."/>
            <person name="Liolios K."/>
            <person name="Pagani I."/>
            <person name="Ivanova N."/>
            <person name="Mavromatis K."/>
            <person name="Mikhailova N."/>
            <person name="Huntemann M."/>
            <person name="Pati A."/>
            <person name="Chen A."/>
            <person name="Palaniappan K."/>
            <person name="Chang Y.J."/>
            <person name="Land M."/>
            <person name="Hauser L."/>
            <person name="Rohde M."/>
            <person name="Pukall R."/>
            <person name="Goker M."/>
            <person name="Detter J.C."/>
            <person name="Woyke T."/>
            <person name="Bristow J."/>
            <person name="Eisen J.A."/>
            <person name="Markowitz V."/>
            <person name="Hugenholtz P."/>
            <person name="Kyrpides N.C."/>
            <person name="Klenk H.P."/>
        </authorList>
    </citation>
    <scope>NUCLEOTIDE SEQUENCE</scope>
    <source>
        <strain evidence="6">ATCC 49209 / DSM 20642 / JCM 10262 / PW2</strain>
    </source>
</reference>
<sequence>MELDPEIAESIVESLKDIINHEINLFNTSGTIIASTDTSRIGGGHDGARLAARRKETIIIDHADQFKGAKRGINVPVVFNNSVVAVIGITGSREEVEPFGNVIKKMTEILIRENWNYMTSFNQRVSTDSLVSTLISEHGDSSMASYLSSLVDIDLDEPRRAIVGIIRATSASSFNYNDLCTRLQARLAPYKSIFFSLNGQRLCMFASDRDLNLLGAGLHLVQDDISESAGCPIPLGIGCIEPNWRTYWRSYAEARRCASWLAFERSARIERYEHLDFGSIVSAIPTDDAERFVERVLGPLETDQIERYAQILDAYTRNNGSIMRCSEELFMHKNTFQNKLNRLKEKTGYNPRNLSDYAVLTVAFLLRAYLMSEARTTAERRALASPVTV</sequence>
<evidence type="ECO:0000313" key="5">
    <source>
        <dbReference type="EMBL" id="AEB07451.1"/>
    </source>
</evidence>
<evidence type="ECO:0000256" key="1">
    <source>
        <dbReference type="ARBA" id="ARBA00006754"/>
    </source>
</evidence>
<comment type="similarity">
    <text evidence="1">Belongs to the CdaR family.</text>
</comment>
<dbReference type="InterPro" id="IPR051448">
    <property type="entry name" value="CdaR-like_regulators"/>
</dbReference>
<dbReference type="Pfam" id="PF13556">
    <property type="entry name" value="HTH_30"/>
    <property type="match status" value="1"/>
</dbReference>
<dbReference type="KEGG" id="cgo:Corgl_1350"/>
<dbReference type="InterPro" id="IPR041522">
    <property type="entry name" value="CdaR_GGDEF"/>
</dbReference>
<dbReference type="HOGENOM" id="CLU_043769_1_1_11"/>
<evidence type="ECO:0000259" key="3">
    <source>
        <dbReference type="Pfam" id="PF13556"/>
    </source>
</evidence>